<keyword evidence="4" id="KW-1185">Reference proteome</keyword>
<evidence type="ECO:0000313" key="3">
    <source>
        <dbReference type="EMBL" id="QDV81368.1"/>
    </source>
</evidence>
<organism evidence="3 4">
    <name type="scientific">Stieleria magnilauensis</name>
    <dbReference type="NCBI Taxonomy" id="2527963"/>
    <lineage>
        <taxon>Bacteria</taxon>
        <taxon>Pseudomonadati</taxon>
        <taxon>Planctomycetota</taxon>
        <taxon>Planctomycetia</taxon>
        <taxon>Pirellulales</taxon>
        <taxon>Pirellulaceae</taxon>
        <taxon>Stieleria</taxon>
    </lineage>
</organism>
<protein>
    <submittedName>
        <fullName evidence="3">Transposase DDE domain protein</fullName>
    </submittedName>
</protein>
<dbReference type="Pfam" id="PF01609">
    <property type="entry name" value="DDE_Tnp_1"/>
    <property type="match status" value="1"/>
</dbReference>
<dbReference type="Proteomes" id="UP000318081">
    <property type="component" value="Chromosome"/>
</dbReference>
<dbReference type="Pfam" id="PF13808">
    <property type="entry name" value="DDE_Tnp_1_assoc"/>
    <property type="match status" value="1"/>
</dbReference>
<dbReference type="InterPro" id="IPR047647">
    <property type="entry name" value="ISAs1_transpos"/>
</dbReference>
<name>A0ABX5XH96_9BACT</name>
<dbReference type="PANTHER" id="PTHR30298:SF0">
    <property type="entry name" value="PROTEIN YBFL-RELATED"/>
    <property type="match status" value="1"/>
</dbReference>
<dbReference type="EMBL" id="CP036432">
    <property type="protein sequence ID" value="QDV81368.1"/>
    <property type="molecule type" value="Genomic_DNA"/>
</dbReference>
<accession>A0ABX5XH96</accession>
<feature type="domain" description="Transposase IS4-like" evidence="1">
    <location>
        <begin position="116"/>
        <end position="350"/>
    </location>
</feature>
<feature type="domain" description="H repeat-associated protein N-terminal" evidence="2">
    <location>
        <begin position="10"/>
        <end position="95"/>
    </location>
</feature>
<dbReference type="PANTHER" id="PTHR30298">
    <property type="entry name" value="H REPEAT-ASSOCIATED PREDICTED TRANSPOSASE"/>
    <property type="match status" value="1"/>
</dbReference>
<sequence>MASQIDVFHECFDQVSDPRVAGRTIHPLNSILFLVVAAVIAGADGPDEIESFGGEKLDWLSKFADFEAGIPSHDTITRVLSLIKPAEFQKALLQWHSHLCELAHASSDCDSKNHTGPIHVAIDGKTVRGSYTDAEKSNAIHIVSAWATEHSVTLGQTEVDSKSNEITAIPELLDLIDVRNSIVTLDAMGCQKSIAEKIIEEGGDYVFAVKDNHPKLCAAIADYFEMAHNEGLKDHGVRTITTLGKQAGRDEERFYATCPIPEALRELTDQWKGAKSICQANTCTTRGDKQSSDVRYYISSRPARVREFSNCARKHWGIESMHWVLDVVFHEDSSRLRTKNATSNMSFARRFVTTLLKRDTRKKSLKRKRKIAGWNTDFLEKLLFAA</sequence>
<dbReference type="InterPro" id="IPR002559">
    <property type="entry name" value="Transposase_11"/>
</dbReference>
<evidence type="ECO:0000313" key="4">
    <source>
        <dbReference type="Proteomes" id="UP000318081"/>
    </source>
</evidence>
<proteinExistence type="predicted"/>
<dbReference type="InterPro" id="IPR051698">
    <property type="entry name" value="Transposase_11-like"/>
</dbReference>
<evidence type="ECO:0000259" key="1">
    <source>
        <dbReference type="Pfam" id="PF01609"/>
    </source>
</evidence>
<gene>
    <name evidence="3" type="ORF">TBK1r_02830</name>
</gene>
<dbReference type="InterPro" id="IPR032806">
    <property type="entry name" value="YbfD_N"/>
</dbReference>
<reference evidence="3 4" key="1">
    <citation type="submission" date="2019-02" db="EMBL/GenBank/DDBJ databases">
        <title>Deep-cultivation of Planctomycetes and their phenomic and genomic characterization uncovers novel biology.</title>
        <authorList>
            <person name="Wiegand S."/>
            <person name="Jogler M."/>
            <person name="Boedeker C."/>
            <person name="Pinto D."/>
            <person name="Vollmers J."/>
            <person name="Rivas-Marin E."/>
            <person name="Kohn T."/>
            <person name="Peeters S.H."/>
            <person name="Heuer A."/>
            <person name="Rast P."/>
            <person name="Oberbeckmann S."/>
            <person name="Bunk B."/>
            <person name="Jeske O."/>
            <person name="Meyerdierks A."/>
            <person name="Storesund J.E."/>
            <person name="Kallscheuer N."/>
            <person name="Luecker S."/>
            <person name="Lage O.M."/>
            <person name="Pohl T."/>
            <person name="Merkel B.J."/>
            <person name="Hornburger P."/>
            <person name="Mueller R.-W."/>
            <person name="Bruemmer F."/>
            <person name="Labrenz M."/>
            <person name="Spormann A.M."/>
            <person name="Op den Camp H."/>
            <person name="Overmann J."/>
            <person name="Amann R."/>
            <person name="Jetten M.S.M."/>
            <person name="Mascher T."/>
            <person name="Medema M.H."/>
            <person name="Devos D.P."/>
            <person name="Kaster A.-K."/>
            <person name="Ovreas L."/>
            <person name="Rohde M."/>
            <person name="Galperin M.Y."/>
            <person name="Jogler C."/>
        </authorList>
    </citation>
    <scope>NUCLEOTIDE SEQUENCE [LARGE SCALE GENOMIC DNA]</scope>
    <source>
        <strain evidence="3 4">TBK1r</strain>
    </source>
</reference>
<dbReference type="NCBIfam" id="NF033564">
    <property type="entry name" value="transpos_ISAs1"/>
    <property type="match status" value="1"/>
</dbReference>
<evidence type="ECO:0000259" key="2">
    <source>
        <dbReference type="Pfam" id="PF13808"/>
    </source>
</evidence>